<evidence type="ECO:0000313" key="2">
    <source>
        <dbReference type="EMBL" id="CAE8657797.1"/>
    </source>
</evidence>
<dbReference type="EMBL" id="CAJNNW010015497">
    <property type="protein sequence ID" value="CAE8657797.1"/>
    <property type="molecule type" value="Genomic_DNA"/>
</dbReference>
<feature type="region of interest" description="Disordered" evidence="1">
    <location>
        <begin position="91"/>
        <end position="181"/>
    </location>
</feature>
<evidence type="ECO:0000313" key="3">
    <source>
        <dbReference type="Proteomes" id="UP000626109"/>
    </source>
</evidence>
<comment type="caution">
    <text evidence="2">The sequence shown here is derived from an EMBL/GenBank/DDBJ whole genome shotgun (WGS) entry which is preliminary data.</text>
</comment>
<evidence type="ECO:0000256" key="1">
    <source>
        <dbReference type="SAM" id="MobiDB-lite"/>
    </source>
</evidence>
<feature type="region of interest" description="Disordered" evidence="1">
    <location>
        <begin position="14"/>
        <end position="45"/>
    </location>
</feature>
<feature type="compositionally biased region" description="Low complexity" evidence="1">
    <location>
        <begin position="127"/>
        <end position="136"/>
    </location>
</feature>
<gene>
    <name evidence="2" type="ORF">PGLA2088_LOCUS13042</name>
</gene>
<reference evidence="2" key="1">
    <citation type="submission" date="2021-02" db="EMBL/GenBank/DDBJ databases">
        <authorList>
            <person name="Dougan E. K."/>
            <person name="Rhodes N."/>
            <person name="Thang M."/>
            <person name="Chan C."/>
        </authorList>
    </citation>
    <scope>NUCLEOTIDE SEQUENCE</scope>
</reference>
<accession>A0A813IWD8</accession>
<sequence>MATGGGLDLAARLAARGRQSPKSTDFGRECGPPGPSALSSVEGSGAVRGQMQGFVASVLRGRTVAELREVCRLQDVPSVGLKEDIIRRLLDPDCVSGQEASPASKGSPKRRRVSRLPRDSPASELRPSLGSGSSPLFAKSAEQEATSTPPREAMPEVRRRRMSVKGPGFPIPQKSPVAQTC</sequence>
<organism evidence="2 3">
    <name type="scientific">Polarella glacialis</name>
    <name type="common">Dinoflagellate</name>
    <dbReference type="NCBI Taxonomy" id="89957"/>
    <lineage>
        <taxon>Eukaryota</taxon>
        <taxon>Sar</taxon>
        <taxon>Alveolata</taxon>
        <taxon>Dinophyceae</taxon>
        <taxon>Suessiales</taxon>
        <taxon>Suessiaceae</taxon>
        <taxon>Polarella</taxon>
    </lineage>
</organism>
<protein>
    <recommendedName>
        <fullName evidence="4">SAP domain-containing protein</fullName>
    </recommendedName>
</protein>
<dbReference type="AlphaFoldDB" id="A0A813IWD8"/>
<name>A0A813IWD8_POLGL</name>
<dbReference type="Proteomes" id="UP000626109">
    <property type="component" value="Unassembled WGS sequence"/>
</dbReference>
<evidence type="ECO:0008006" key="4">
    <source>
        <dbReference type="Google" id="ProtNLM"/>
    </source>
</evidence>
<proteinExistence type="predicted"/>